<evidence type="ECO:0000256" key="1">
    <source>
        <dbReference type="SAM" id="MobiDB-lite"/>
    </source>
</evidence>
<gene>
    <name evidence="2" type="ORF">GN958_ATG21109</name>
</gene>
<dbReference type="Proteomes" id="UP000704712">
    <property type="component" value="Unassembled WGS sequence"/>
</dbReference>
<name>A0A8S9TSV8_PHYIN</name>
<dbReference type="PANTHER" id="PTHR48471">
    <property type="entry name" value="DDE TNP4 DOMAIN-CONTAINING PROTEIN"/>
    <property type="match status" value="1"/>
</dbReference>
<sequence length="294" mass="32305">RVDEWGDSRSPDCRLRPKSETHSQNLGKRLHPQQSGKYIHAEFRTRTTMATDDGSGYSVVVLALAVAVEGAKQKKNRQPIRAKVSSVTAPMLQRPTNLLGYQGQTSTIWVIPGRSVGRSPCSYFVTSATLSLLVNARAFTPREVALAPSPNLEADFIDYAYMIKARHPLIQQGFCFADGLNIPVDSSSDGDVKNAYNGWTCSHHCSSIMGSALNGCLIFSTRYLYDKLLRRTPDSLFVIADTAFPRNEVCLEDRIKAPKKTNGIVETSTTARTHCGLKKPAEALYPACVISSSF</sequence>
<proteinExistence type="predicted"/>
<feature type="region of interest" description="Disordered" evidence="1">
    <location>
        <begin position="1"/>
        <end position="37"/>
    </location>
</feature>
<dbReference type="EMBL" id="JAACNO010002937">
    <property type="protein sequence ID" value="KAF4129614.1"/>
    <property type="molecule type" value="Genomic_DNA"/>
</dbReference>
<reference evidence="2" key="1">
    <citation type="submission" date="2020-03" db="EMBL/GenBank/DDBJ databases">
        <title>Hybrid Assembly of Korean Phytophthora infestans isolates.</title>
        <authorList>
            <person name="Prokchorchik M."/>
            <person name="Lee Y."/>
            <person name="Seo J."/>
            <person name="Cho J.-H."/>
            <person name="Park Y.-E."/>
            <person name="Jang D.-C."/>
            <person name="Im J.-S."/>
            <person name="Choi J.-G."/>
            <person name="Park H.-J."/>
            <person name="Lee G.-B."/>
            <person name="Lee Y.-G."/>
            <person name="Hong S.-Y."/>
            <person name="Cho K."/>
            <person name="Sohn K.H."/>
        </authorList>
    </citation>
    <scope>NUCLEOTIDE SEQUENCE</scope>
    <source>
        <strain evidence="2">KR_2_A2</strain>
    </source>
</reference>
<feature type="compositionally biased region" description="Basic and acidic residues" evidence="1">
    <location>
        <begin position="1"/>
        <end position="21"/>
    </location>
</feature>
<comment type="caution">
    <text evidence="2">The sequence shown here is derived from an EMBL/GenBank/DDBJ whole genome shotgun (WGS) entry which is preliminary data.</text>
</comment>
<accession>A0A8S9TSV8</accession>
<evidence type="ECO:0000313" key="2">
    <source>
        <dbReference type="EMBL" id="KAF4129614.1"/>
    </source>
</evidence>
<dbReference type="AlphaFoldDB" id="A0A8S9TSV8"/>
<dbReference type="PANTHER" id="PTHR48471:SF1">
    <property type="entry name" value="DDE TNP4 DOMAIN-CONTAINING PROTEIN"/>
    <property type="match status" value="1"/>
</dbReference>
<feature type="non-terminal residue" evidence="2">
    <location>
        <position position="294"/>
    </location>
</feature>
<organism evidence="2 3">
    <name type="scientific">Phytophthora infestans</name>
    <name type="common">Potato late blight agent</name>
    <name type="synonym">Botrytis infestans</name>
    <dbReference type="NCBI Taxonomy" id="4787"/>
    <lineage>
        <taxon>Eukaryota</taxon>
        <taxon>Sar</taxon>
        <taxon>Stramenopiles</taxon>
        <taxon>Oomycota</taxon>
        <taxon>Peronosporomycetes</taxon>
        <taxon>Peronosporales</taxon>
        <taxon>Peronosporaceae</taxon>
        <taxon>Phytophthora</taxon>
    </lineage>
</organism>
<feature type="compositionally biased region" description="Polar residues" evidence="1">
    <location>
        <begin position="22"/>
        <end position="36"/>
    </location>
</feature>
<evidence type="ECO:0000313" key="3">
    <source>
        <dbReference type="Proteomes" id="UP000704712"/>
    </source>
</evidence>
<protein>
    <submittedName>
        <fullName evidence="2">Putative DDE Tnp4 domain-containing protein</fullName>
    </submittedName>
</protein>